<feature type="coiled-coil region" evidence="1">
    <location>
        <begin position="75"/>
        <end position="102"/>
    </location>
</feature>
<evidence type="ECO:0000313" key="4">
    <source>
        <dbReference type="Proteomes" id="UP001055247"/>
    </source>
</evidence>
<dbReference type="EMBL" id="BPQO01000009">
    <property type="protein sequence ID" value="GJD88998.1"/>
    <property type="molecule type" value="Genomic_DNA"/>
</dbReference>
<comment type="caution">
    <text evidence="3">The sequence shown here is derived from an EMBL/GenBank/DDBJ whole genome shotgun (WGS) entry which is preliminary data.</text>
</comment>
<keyword evidence="4" id="KW-1185">Reference proteome</keyword>
<name>A0AAV4ZM85_9HYPH</name>
<feature type="compositionally biased region" description="Low complexity" evidence="2">
    <location>
        <begin position="11"/>
        <end position="31"/>
    </location>
</feature>
<accession>A0AAV4ZM85</accession>
<sequence>MSVIETRRASSELASSESASSASAPSELTATPRERRARAAAHANQLRALAWIALRDGAPHGAMRAATARTAARRILQHERRAALLNRALAQALEALVEEQADLVG</sequence>
<reference evidence="3" key="1">
    <citation type="journal article" date="2016" name="Front. Microbiol.">
        <title>Genome Sequence of the Piezophilic, Mesophilic Sulfate-Reducing Bacterium Desulfovibrio indicus J2T.</title>
        <authorList>
            <person name="Cao J."/>
            <person name="Maignien L."/>
            <person name="Shao Z."/>
            <person name="Alain K."/>
            <person name="Jebbar M."/>
        </authorList>
    </citation>
    <scope>NUCLEOTIDE SEQUENCE</scope>
    <source>
        <strain evidence="3">DSM 16372</strain>
    </source>
</reference>
<dbReference type="RefSeq" id="WP_197430465.1">
    <property type="nucleotide sequence ID" value="NZ_BPQO01000009.1"/>
</dbReference>
<feature type="compositionally biased region" description="Basic and acidic residues" evidence="2">
    <location>
        <begin position="1"/>
        <end position="10"/>
    </location>
</feature>
<reference evidence="3" key="2">
    <citation type="submission" date="2021-08" db="EMBL/GenBank/DDBJ databases">
        <authorList>
            <person name="Tani A."/>
            <person name="Ola A."/>
            <person name="Ogura Y."/>
            <person name="Katsura K."/>
            <person name="Hayashi T."/>
        </authorList>
    </citation>
    <scope>NUCLEOTIDE SEQUENCE</scope>
    <source>
        <strain evidence="3">DSM 16372</strain>
    </source>
</reference>
<evidence type="ECO:0000313" key="3">
    <source>
        <dbReference type="EMBL" id="GJD88998.1"/>
    </source>
</evidence>
<proteinExistence type="predicted"/>
<protein>
    <submittedName>
        <fullName evidence="3">Uncharacterized protein</fullName>
    </submittedName>
</protein>
<organism evidence="3 4">
    <name type="scientific">Methylobacterium hispanicum</name>
    <dbReference type="NCBI Taxonomy" id="270350"/>
    <lineage>
        <taxon>Bacteria</taxon>
        <taxon>Pseudomonadati</taxon>
        <taxon>Pseudomonadota</taxon>
        <taxon>Alphaproteobacteria</taxon>
        <taxon>Hyphomicrobiales</taxon>
        <taxon>Methylobacteriaceae</taxon>
        <taxon>Methylobacterium</taxon>
    </lineage>
</organism>
<feature type="region of interest" description="Disordered" evidence="2">
    <location>
        <begin position="1"/>
        <end position="41"/>
    </location>
</feature>
<keyword evidence="1" id="KW-0175">Coiled coil</keyword>
<gene>
    <name evidence="3" type="ORF">BHAOGJBA_2523</name>
</gene>
<dbReference type="Proteomes" id="UP001055247">
    <property type="component" value="Unassembled WGS sequence"/>
</dbReference>
<evidence type="ECO:0000256" key="1">
    <source>
        <dbReference type="SAM" id="Coils"/>
    </source>
</evidence>
<dbReference type="AlphaFoldDB" id="A0AAV4ZM85"/>
<evidence type="ECO:0000256" key="2">
    <source>
        <dbReference type="SAM" id="MobiDB-lite"/>
    </source>
</evidence>